<dbReference type="Proteomes" id="UP000716446">
    <property type="component" value="Unassembled WGS sequence"/>
</dbReference>
<dbReference type="EMBL" id="CAIJEN010000001">
    <property type="protein sequence ID" value="CAD0082720.1"/>
    <property type="molecule type" value="Genomic_DNA"/>
</dbReference>
<keyword evidence="2" id="KW-0732">Signal</keyword>
<sequence length="274" mass="26983">MKYNLALAALATAVAASDHPLLARQTDNAADYIQEVCFPNTTSPVPPCQAIINIESACQPNGTTPLAYQAHQQCMCNGGYFPNWRGCLNCQYVHGTRSEAVAKANENIISSASSQFCGTATPTAVFASYFAAVSDASPQTASGAATTVSDQYPSQSAVSLYYTATGNQGPGAITGSAAQATAAVSASAAASGSSSGSLAASAATSATTTSRASSTGSSSSARQSSSSAHSSSTGSQTGSSTAASSSAAAHTGAANAVVVSEGLLAVVAGAMMLM</sequence>
<feature type="region of interest" description="Disordered" evidence="1">
    <location>
        <begin position="205"/>
        <end position="243"/>
    </location>
</feature>
<accession>A0A9N8J8H1</accession>
<comment type="caution">
    <text evidence="3">The sequence shown here is derived from an EMBL/GenBank/DDBJ whole genome shotgun (WGS) entry which is preliminary data.</text>
</comment>
<protein>
    <submittedName>
        <fullName evidence="3">Uncharacterized protein</fullName>
    </submittedName>
</protein>
<proteinExistence type="predicted"/>
<keyword evidence="4" id="KW-1185">Reference proteome</keyword>
<feature type="signal peptide" evidence="2">
    <location>
        <begin position="1"/>
        <end position="16"/>
    </location>
</feature>
<dbReference type="AlphaFoldDB" id="A0A9N8J8H1"/>
<organism evidence="3 4">
    <name type="scientific">Aureobasidium vineae</name>
    <dbReference type="NCBI Taxonomy" id="2773715"/>
    <lineage>
        <taxon>Eukaryota</taxon>
        <taxon>Fungi</taxon>
        <taxon>Dikarya</taxon>
        <taxon>Ascomycota</taxon>
        <taxon>Pezizomycotina</taxon>
        <taxon>Dothideomycetes</taxon>
        <taxon>Dothideomycetidae</taxon>
        <taxon>Dothideales</taxon>
        <taxon>Saccotheciaceae</taxon>
        <taxon>Aureobasidium</taxon>
    </lineage>
</organism>
<evidence type="ECO:0000256" key="1">
    <source>
        <dbReference type="SAM" id="MobiDB-lite"/>
    </source>
</evidence>
<evidence type="ECO:0000313" key="3">
    <source>
        <dbReference type="EMBL" id="CAD0082720.1"/>
    </source>
</evidence>
<name>A0A9N8J8H1_9PEZI</name>
<reference evidence="3" key="1">
    <citation type="submission" date="2020-06" db="EMBL/GenBank/DDBJ databases">
        <authorList>
            <person name="Onetto C."/>
        </authorList>
    </citation>
    <scope>NUCLEOTIDE SEQUENCE</scope>
</reference>
<gene>
    <name evidence="3" type="ORF">AWRI4619_LOCUS1287</name>
</gene>
<feature type="chain" id="PRO_5040170470" evidence="2">
    <location>
        <begin position="17"/>
        <end position="274"/>
    </location>
</feature>
<evidence type="ECO:0000256" key="2">
    <source>
        <dbReference type="SAM" id="SignalP"/>
    </source>
</evidence>
<evidence type="ECO:0000313" key="4">
    <source>
        <dbReference type="Proteomes" id="UP000716446"/>
    </source>
</evidence>